<accession>A0A6I2F6Q2</accession>
<dbReference type="RefSeq" id="WP_153683841.1">
    <property type="nucleotide sequence ID" value="NZ_WJIF01000002.1"/>
</dbReference>
<name>A0A6I2F6Q2_9MICO</name>
<protein>
    <submittedName>
        <fullName evidence="1">Uncharacterized protein</fullName>
    </submittedName>
</protein>
<gene>
    <name evidence="1" type="ORF">GE115_06055</name>
</gene>
<organism evidence="1 2">
    <name type="scientific">Agromyces agglutinans</name>
    <dbReference type="NCBI Taxonomy" id="2662258"/>
    <lineage>
        <taxon>Bacteria</taxon>
        <taxon>Bacillati</taxon>
        <taxon>Actinomycetota</taxon>
        <taxon>Actinomycetes</taxon>
        <taxon>Micrococcales</taxon>
        <taxon>Microbacteriaceae</taxon>
        <taxon>Agromyces</taxon>
    </lineage>
</organism>
<dbReference type="EMBL" id="WJIF01000002">
    <property type="protein sequence ID" value="MRG59437.1"/>
    <property type="molecule type" value="Genomic_DNA"/>
</dbReference>
<sequence>MTDRMQLNVEHAVLHDPCPRCGSLTVRAIVYGPLDFAVEAESVDAQTPDFADFTDEAPIFDCRECGFEWGLAVRDLLA</sequence>
<dbReference type="Proteomes" id="UP000431080">
    <property type="component" value="Unassembled WGS sequence"/>
</dbReference>
<proteinExistence type="predicted"/>
<dbReference type="AlphaFoldDB" id="A0A6I2F6Q2"/>
<reference evidence="1 2" key="1">
    <citation type="submission" date="2019-10" db="EMBL/GenBank/DDBJ databases">
        <authorList>
            <person name="Nie G."/>
            <person name="Ming H."/>
            <person name="Yi B."/>
        </authorList>
    </citation>
    <scope>NUCLEOTIDE SEQUENCE [LARGE SCALE GENOMIC DNA]</scope>
    <source>
        <strain evidence="1 2">CFH 90414</strain>
    </source>
</reference>
<evidence type="ECO:0000313" key="1">
    <source>
        <dbReference type="EMBL" id="MRG59437.1"/>
    </source>
</evidence>
<comment type="caution">
    <text evidence="1">The sequence shown here is derived from an EMBL/GenBank/DDBJ whole genome shotgun (WGS) entry which is preliminary data.</text>
</comment>
<keyword evidence="2" id="KW-1185">Reference proteome</keyword>
<evidence type="ECO:0000313" key="2">
    <source>
        <dbReference type="Proteomes" id="UP000431080"/>
    </source>
</evidence>